<sequence>RRPRFAGEGSGSRPCCSRIRAPAACRAQLYGSARRPFAGGI</sequence>
<dbReference type="AlphaFoldDB" id="A0A382HDA7"/>
<evidence type="ECO:0000313" key="1">
    <source>
        <dbReference type="EMBL" id="SVB84733.1"/>
    </source>
</evidence>
<proteinExistence type="predicted"/>
<name>A0A382HDA7_9ZZZZ</name>
<reference evidence="1" key="1">
    <citation type="submission" date="2018-05" db="EMBL/GenBank/DDBJ databases">
        <authorList>
            <person name="Lanie J.A."/>
            <person name="Ng W.-L."/>
            <person name="Kazmierczak K.M."/>
            <person name="Andrzejewski T.M."/>
            <person name="Davidsen T.M."/>
            <person name="Wayne K.J."/>
            <person name="Tettelin H."/>
            <person name="Glass J.I."/>
            <person name="Rusch D."/>
            <person name="Podicherti R."/>
            <person name="Tsui H.-C.T."/>
            <person name="Winkler M.E."/>
        </authorList>
    </citation>
    <scope>NUCLEOTIDE SEQUENCE</scope>
</reference>
<organism evidence="1">
    <name type="scientific">marine metagenome</name>
    <dbReference type="NCBI Taxonomy" id="408172"/>
    <lineage>
        <taxon>unclassified sequences</taxon>
        <taxon>metagenomes</taxon>
        <taxon>ecological metagenomes</taxon>
    </lineage>
</organism>
<gene>
    <name evidence="1" type="ORF">METZ01_LOCUS237587</name>
</gene>
<feature type="non-terminal residue" evidence="1">
    <location>
        <position position="41"/>
    </location>
</feature>
<protein>
    <submittedName>
        <fullName evidence="1">Uncharacterized protein</fullName>
    </submittedName>
</protein>
<dbReference type="EMBL" id="UINC01060332">
    <property type="protein sequence ID" value="SVB84733.1"/>
    <property type="molecule type" value="Genomic_DNA"/>
</dbReference>
<feature type="non-terminal residue" evidence="1">
    <location>
        <position position="1"/>
    </location>
</feature>
<accession>A0A382HDA7</accession>